<dbReference type="STRING" id="77586.A0A0D9W721"/>
<dbReference type="Pfam" id="PF00076">
    <property type="entry name" value="RRM_1"/>
    <property type="match status" value="1"/>
</dbReference>
<dbReference type="PROSITE" id="PS50102">
    <property type="entry name" value="RRM"/>
    <property type="match status" value="1"/>
</dbReference>
<evidence type="ECO:0008006" key="8">
    <source>
        <dbReference type="Google" id="ProtNLM"/>
    </source>
</evidence>
<feature type="region of interest" description="Disordered" evidence="3">
    <location>
        <begin position="401"/>
        <end position="443"/>
    </location>
</feature>
<protein>
    <recommendedName>
        <fullName evidence="8">RRM domain-containing protein</fullName>
    </recommendedName>
</protein>
<evidence type="ECO:0000259" key="5">
    <source>
        <dbReference type="PROSITE" id="PS50177"/>
    </source>
</evidence>
<dbReference type="eggNOG" id="KOG0116">
    <property type="taxonomic scope" value="Eukaryota"/>
</dbReference>
<dbReference type="InterPro" id="IPR018222">
    <property type="entry name" value="Nuclear_transport_factor_2_euk"/>
</dbReference>
<dbReference type="GO" id="GO:0005829">
    <property type="term" value="C:cytosol"/>
    <property type="evidence" value="ECO:0007669"/>
    <property type="project" value="TreeGrafter"/>
</dbReference>
<proteinExistence type="predicted"/>
<organism evidence="6 7">
    <name type="scientific">Leersia perrieri</name>
    <dbReference type="NCBI Taxonomy" id="77586"/>
    <lineage>
        <taxon>Eukaryota</taxon>
        <taxon>Viridiplantae</taxon>
        <taxon>Streptophyta</taxon>
        <taxon>Embryophyta</taxon>
        <taxon>Tracheophyta</taxon>
        <taxon>Spermatophyta</taxon>
        <taxon>Magnoliopsida</taxon>
        <taxon>Liliopsida</taxon>
        <taxon>Poales</taxon>
        <taxon>Poaceae</taxon>
        <taxon>BOP clade</taxon>
        <taxon>Oryzoideae</taxon>
        <taxon>Oryzeae</taxon>
        <taxon>Oryzinae</taxon>
        <taxon>Leersia</taxon>
    </lineage>
</organism>
<dbReference type="AlphaFoldDB" id="A0A0D9W721"/>
<reference evidence="6 7" key="1">
    <citation type="submission" date="2012-08" db="EMBL/GenBank/DDBJ databases">
        <title>Oryza genome evolution.</title>
        <authorList>
            <person name="Wing R.A."/>
        </authorList>
    </citation>
    <scope>NUCLEOTIDE SEQUENCE</scope>
</reference>
<dbReference type="SUPFAM" id="SSF54928">
    <property type="entry name" value="RNA-binding domain, RBD"/>
    <property type="match status" value="1"/>
</dbReference>
<feature type="region of interest" description="Disordered" evidence="3">
    <location>
        <begin position="229"/>
        <end position="320"/>
    </location>
</feature>
<dbReference type="EnsemblPlants" id="LPERR04G14880.1">
    <property type="protein sequence ID" value="LPERR04G14880.1"/>
    <property type="gene ID" value="LPERR04G14880"/>
</dbReference>
<dbReference type="Pfam" id="PF02136">
    <property type="entry name" value="NTF2"/>
    <property type="match status" value="1"/>
</dbReference>
<evidence type="ECO:0000313" key="6">
    <source>
        <dbReference type="EnsemblPlants" id="LPERR04G14880.1"/>
    </source>
</evidence>
<name>A0A0D9W721_9ORYZ</name>
<dbReference type="InterPro" id="IPR032710">
    <property type="entry name" value="NTF2-like_dom_sf"/>
</dbReference>
<dbReference type="PROSITE" id="PS50177">
    <property type="entry name" value="NTF2_DOMAIN"/>
    <property type="match status" value="1"/>
</dbReference>
<dbReference type="CDD" id="cd00590">
    <property type="entry name" value="RRM_SF"/>
    <property type="match status" value="1"/>
</dbReference>
<dbReference type="GO" id="GO:1990904">
    <property type="term" value="C:ribonucleoprotein complex"/>
    <property type="evidence" value="ECO:0007669"/>
    <property type="project" value="TreeGrafter"/>
</dbReference>
<accession>A0A0D9W721</accession>
<keyword evidence="1 2" id="KW-0694">RNA-binding</keyword>
<evidence type="ECO:0000256" key="2">
    <source>
        <dbReference type="PROSITE-ProRule" id="PRU00176"/>
    </source>
</evidence>
<dbReference type="InterPro" id="IPR035979">
    <property type="entry name" value="RBD_domain_sf"/>
</dbReference>
<dbReference type="Gene3D" id="3.30.70.330">
    <property type="match status" value="1"/>
</dbReference>
<dbReference type="Gene3D" id="3.10.450.50">
    <property type="match status" value="1"/>
</dbReference>
<reference evidence="6" key="3">
    <citation type="submission" date="2015-04" db="UniProtKB">
        <authorList>
            <consortium name="EnsemblPlants"/>
        </authorList>
    </citation>
    <scope>IDENTIFICATION</scope>
</reference>
<dbReference type="InterPro" id="IPR002075">
    <property type="entry name" value="NTF2_dom"/>
</dbReference>
<dbReference type="SMART" id="SM00360">
    <property type="entry name" value="RRM"/>
    <property type="match status" value="1"/>
</dbReference>
<dbReference type="Gramene" id="LPERR04G14880.1">
    <property type="protein sequence ID" value="LPERR04G14880.1"/>
    <property type="gene ID" value="LPERR04G14880"/>
</dbReference>
<dbReference type="GO" id="GO:0003729">
    <property type="term" value="F:mRNA binding"/>
    <property type="evidence" value="ECO:0007669"/>
    <property type="project" value="TreeGrafter"/>
</dbReference>
<reference evidence="7" key="2">
    <citation type="submission" date="2013-12" db="EMBL/GenBank/DDBJ databases">
        <authorList>
            <person name="Yu Y."/>
            <person name="Lee S."/>
            <person name="de Baynast K."/>
            <person name="Wissotski M."/>
            <person name="Liu L."/>
            <person name="Talag J."/>
            <person name="Goicoechea J."/>
            <person name="Angelova A."/>
            <person name="Jetty R."/>
            <person name="Kudrna D."/>
            <person name="Golser W."/>
            <person name="Rivera L."/>
            <person name="Zhang J."/>
            <person name="Wing R."/>
        </authorList>
    </citation>
    <scope>NUCLEOTIDE SEQUENCE</scope>
</reference>
<dbReference type="Proteomes" id="UP000032180">
    <property type="component" value="Chromosome 4"/>
</dbReference>
<keyword evidence="7" id="KW-1185">Reference proteome</keyword>
<feature type="domain" description="RRM" evidence="4">
    <location>
        <begin position="320"/>
        <end position="409"/>
    </location>
</feature>
<feature type="compositionally biased region" description="Polar residues" evidence="3">
    <location>
        <begin position="277"/>
        <end position="305"/>
    </location>
</feature>
<dbReference type="SUPFAM" id="SSF54427">
    <property type="entry name" value="NTF2-like"/>
    <property type="match status" value="1"/>
</dbReference>
<dbReference type="InterPro" id="IPR000504">
    <property type="entry name" value="RRM_dom"/>
</dbReference>
<dbReference type="InterPro" id="IPR039539">
    <property type="entry name" value="Ras_GTPase_bind_prot"/>
</dbReference>
<evidence type="ECO:0000256" key="1">
    <source>
        <dbReference type="ARBA" id="ARBA00022884"/>
    </source>
</evidence>
<dbReference type="CDD" id="cd00780">
    <property type="entry name" value="NTF2"/>
    <property type="match status" value="1"/>
</dbReference>
<evidence type="ECO:0000256" key="3">
    <source>
        <dbReference type="SAM" id="MobiDB-lite"/>
    </source>
</evidence>
<dbReference type="HOGENOM" id="CLU_026954_0_1_1"/>
<evidence type="ECO:0000259" key="4">
    <source>
        <dbReference type="PROSITE" id="PS50102"/>
    </source>
</evidence>
<evidence type="ECO:0000313" key="7">
    <source>
        <dbReference type="Proteomes" id="UP000032180"/>
    </source>
</evidence>
<feature type="domain" description="NTF2" evidence="5">
    <location>
        <begin position="34"/>
        <end position="150"/>
    </location>
</feature>
<dbReference type="PANTHER" id="PTHR10693">
    <property type="entry name" value="RAS GTPASE-ACTIVATING PROTEIN-BINDING PROTEIN"/>
    <property type="match status" value="1"/>
</dbReference>
<dbReference type="InterPro" id="IPR012677">
    <property type="entry name" value="Nucleotide-bd_a/b_plait_sf"/>
</dbReference>
<dbReference type="PANTHER" id="PTHR10693:SF22">
    <property type="entry name" value="OS04G0510500 PROTEIN"/>
    <property type="match status" value="1"/>
</dbReference>
<sequence length="443" mass="49785">MGERYSVEMLTCAGMKELNRLQQQIASHPYAFEVCSYFLQCYYNVVANSPELACQFYSHESTVVRMDCQTMKSSFGETIQEINDIIMSMNIHKVEVKTANFLETYKGALQMLVTGLVQLKDYPVRKRFSQTMVLAPQANGYFVYSDIFKLICDEYDYYEAADYSHTDNILQMDVHNTMTETASDGVAGEVEAKETFAPADIEERDPAFVPENHEVPQEDPLESWVVIDEDSPSEDPIDPSFPSSTNSKQDSPHGCITHPSTLTPEEEPMAEPLRTKGNPSHQATLNKATTRSVESQQNGQMTKQVQPVHEKPNPDTHDEDEVYVRNLSPSTSVFDLEKVFQAFGKIRPDGVAIRSRKEAGVFFGFIEYEDISGIRNALRASPIELNGRLIHVEERRPNSGVYRVGGAQRGRGRAADFSRGQTGGRYDGDYATRSKGNGYQRKG</sequence>